<feature type="transmembrane region" description="Helical" evidence="2">
    <location>
        <begin position="469"/>
        <end position="490"/>
    </location>
</feature>
<keyword evidence="2" id="KW-0472">Membrane</keyword>
<feature type="transmembrane region" description="Helical" evidence="2">
    <location>
        <begin position="360"/>
        <end position="379"/>
    </location>
</feature>
<evidence type="ECO:0000259" key="3">
    <source>
        <dbReference type="Pfam" id="PF01970"/>
    </source>
</evidence>
<keyword evidence="5" id="KW-1185">Reference proteome</keyword>
<name>A0A7W7RCN4_9ACTN</name>
<feature type="transmembrane region" description="Helical" evidence="2">
    <location>
        <begin position="20"/>
        <end position="42"/>
    </location>
</feature>
<feature type="domain" description="DUF112" evidence="3">
    <location>
        <begin position="28"/>
        <end position="445"/>
    </location>
</feature>
<dbReference type="PANTHER" id="PTHR35342:SF5">
    <property type="entry name" value="TRICARBOXYLIC TRANSPORT PROTEIN"/>
    <property type="match status" value="1"/>
</dbReference>
<evidence type="ECO:0000256" key="1">
    <source>
        <dbReference type="SAM" id="MobiDB-lite"/>
    </source>
</evidence>
<feature type="compositionally biased region" description="Acidic residues" evidence="1">
    <location>
        <begin position="504"/>
        <end position="522"/>
    </location>
</feature>
<organism evidence="4 5">
    <name type="scientific">Lipingzhangella halophila</name>
    <dbReference type="NCBI Taxonomy" id="1783352"/>
    <lineage>
        <taxon>Bacteria</taxon>
        <taxon>Bacillati</taxon>
        <taxon>Actinomycetota</taxon>
        <taxon>Actinomycetes</taxon>
        <taxon>Streptosporangiales</taxon>
        <taxon>Nocardiopsidaceae</taxon>
        <taxon>Lipingzhangella</taxon>
    </lineage>
</organism>
<evidence type="ECO:0000313" key="4">
    <source>
        <dbReference type="EMBL" id="MBB4929524.1"/>
    </source>
</evidence>
<proteinExistence type="predicted"/>
<dbReference type="PANTHER" id="PTHR35342">
    <property type="entry name" value="TRICARBOXYLIC TRANSPORT PROTEIN"/>
    <property type="match status" value="1"/>
</dbReference>
<feature type="transmembrane region" description="Helical" evidence="2">
    <location>
        <begin position="328"/>
        <end position="348"/>
    </location>
</feature>
<keyword evidence="2" id="KW-1133">Transmembrane helix</keyword>
<dbReference type="AlphaFoldDB" id="A0A7W7RCN4"/>
<dbReference type="EMBL" id="JACHJT010000001">
    <property type="protein sequence ID" value="MBB4929524.1"/>
    <property type="molecule type" value="Genomic_DNA"/>
</dbReference>
<feature type="transmembrane region" description="Helical" evidence="2">
    <location>
        <begin position="154"/>
        <end position="170"/>
    </location>
</feature>
<comment type="caution">
    <text evidence="4">The sequence shown here is derived from an EMBL/GenBank/DDBJ whole genome shotgun (WGS) entry which is preliminary data.</text>
</comment>
<dbReference type="Pfam" id="PF01970">
    <property type="entry name" value="TctA"/>
    <property type="match status" value="1"/>
</dbReference>
<dbReference type="Proteomes" id="UP000523007">
    <property type="component" value="Unassembled WGS sequence"/>
</dbReference>
<sequence length="552" mass="57890">MDWGLVTQEWALLPGAIVDILTSPVVVLALLIGGVIGIAVGLMPGLTAVMAMSLLLGFMLNLPVEAGLGLLIGVYTGAIYSGSITAVLLNIPGTPAAAVTTLDGFPLAKQGKAREAVGTTTWASFFGEWIGEIVGFILLPFVAALALMLGDWELFLVALIGILLAGGLAGRSPLKGWIAAFIGITISMVGTDPIYGTPRFGFTPELMRGVDFVPVLIGVFGVAEILFVLRSKQPYRLAGKPGRAITRWDILRKPASVVNIARSGLIGVLMGIVPGSGESAAPWIAYDLARRRSRRPQDFGKGSHEGLIAAETSNNATSGGALIPSLTLGIPGSGPTAILIAALFMYGVRPGPSLIVEEPGFIATTIALFLISAVVMRVLAYLASTYFIRLLSIPRTIILPIAVTLGFVGAWGVGFTVFDIQVVLVCGLIGYVLRSRGFPLAPLVLGILIGPVADQSLRRAILTYEGDFGAMFTRPIALVLAGFLLAWLAWTLWKLWRGDRGGAEDDTALEDAADDDPADADEPAPGGEPAPSSARTGRTPGSDDDPPETDQR</sequence>
<feature type="region of interest" description="Disordered" evidence="1">
    <location>
        <begin position="504"/>
        <end position="552"/>
    </location>
</feature>
<feature type="transmembrane region" description="Helical" evidence="2">
    <location>
        <begin position="129"/>
        <end position="148"/>
    </location>
</feature>
<evidence type="ECO:0000313" key="5">
    <source>
        <dbReference type="Proteomes" id="UP000523007"/>
    </source>
</evidence>
<protein>
    <submittedName>
        <fullName evidence="4">Putative tricarboxylic transport membrane protein</fullName>
    </submittedName>
</protein>
<feature type="transmembrane region" description="Helical" evidence="2">
    <location>
        <begin position="440"/>
        <end position="457"/>
    </location>
</feature>
<feature type="transmembrane region" description="Helical" evidence="2">
    <location>
        <begin position="177"/>
        <end position="196"/>
    </location>
</feature>
<feature type="transmembrane region" description="Helical" evidence="2">
    <location>
        <begin position="212"/>
        <end position="229"/>
    </location>
</feature>
<keyword evidence="2" id="KW-0812">Transmembrane</keyword>
<feature type="transmembrane region" description="Helical" evidence="2">
    <location>
        <begin position="386"/>
        <end position="407"/>
    </location>
</feature>
<evidence type="ECO:0000256" key="2">
    <source>
        <dbReference type="SAM" id="Phobius"/>
    </source>
</evidence>
<reference evidence="4 5" key="1">
    <citation type="submission" date="2020-08" db="EMBL/GenBank/DDBJ databases">
        <title>Sequencing the genomes of 1000 actinobacteria strains.</title>
        <authorList>
            <person name="Klenk H.-P."/>
        </authorList>
    </citation>
    <scope>NUCLEOTIDE SEQUENCE [LARGE SCALE GENOMIC DNA]</scope>
    <source>
        <strain evidence="4 5">DSM 102030</strain>
    </source>
</reference>
<gene>
    <name evidence="4" type="ORF">F4561_000344</name>
</gene>
<feature type="compositionally biased region" description="Acidic residues" evidence="1">
    <location>
        <begin position="542"/>
        <end position="552"/>
    </location>
</feature>
<dbReference type="RefSeq" id="WP_184574088.1">
    <property type="nucleotide sequence ID" value="NZ_JACHJT010000001.1"/>
</dbReference>
<accession>A0A7W7RCN4</accession>
<dbReference type="InterPro" id="IPR002823">
    <property type="entry name" value="DUF112_TM"/>
</dbReference>